<sequence length="385" mass="45052">MHILKLMKKILLGLLFLFTLIANAQVINEEIESGILEEKRSLKIHIPANYTETKVYPLVIVLDADYLFDPVVSNINYLTYFEEMPEAIVVGVNQFESRYSDMEFDEENGLPKNKGSYFFDFVGIELIPYIESKYTIANFRLVIGHDLSAGFINYYLLREDVLFNAYISLSPTFAPKMQDRIATRLQTINSRKFYYLATADNDIRVNKTDVANLNTQLELNNNKNLYYYYDKFKSANHNTLAINAIPKALSDIFSIFKPISTQEYKEKIMPMEDHVVNYLNDKYNTIEQLFGFKKEILINDFMAIYVASKKKEDFESLEKLAQLAKRDYPKTMMSDYFFGEYYELTGKPKKALKYYQDAFAKEEIDFMTKDLAYEKMQQIKIDFGL</sequence>
<proteinExistence type="predicted"/>
<keyword evidence="3" id="KW-1185">Reference proteome</keyword>
<keyword evidence="2" id="KW-0418">Kinase</keyword>
<dbReference type="InterPro" id="IPR000801">
    <property type="entry name" value="Esterase-like"/>
</dbReference>
<dbReference type="EMBL" id="BRVP01000009">
    <property type="protein sequence ID" value="GLB52501.1"/>
    <property type="molecule type" value="Genomic_DNA"/>
</dbReference>
<dbReference type="PANTHER" id="PTHR48098:SF6">
    <property type="entry name" value="FERRI-BACILLIBACTIN ESTERASE BESA"/>
    <property type="match status" value="1"/>
</dbReference>
<dbReference type="Gene3D" id="3.40.50.1820">
    <property type="entry name" value="alpha/beta hydrolase"/>
    <property type="match status" value="1"/>
</dbReference>
<evidence type="ECO:0000313" key="2">
    <source>
        <dbReference type="EMBL" id="GLB52501.1"/>
    </source>
</evidence>
<dbReference type="PANTHER" id="PTHR48098">
    <property type="entry name" value="ENTEROCHELIN ESTERASE-RELATED"/>
    <property type="match status" value="1"/>
</dbReference>
<dbReference type="InterPro" id="IPR011990">
    <property type="entry name" value="TPR-like_helical_dom_sf"/>
</dbReference>
<keyword evidence="2" id="KW-0808">Transferase</keyword>
<organism evidence="2 3">
    <name type="scientific">Neptunitalea chrysea</name>
    <dbReference type="NCBI Taxonomy" id="1647581"/>
    <lineage>
        <taxon>Bacteria</taxon>
        <taxon>Pseudomonadati</taxon>
        <taxon>Bacteroidota</taxon>
        <taxon>Flavobacteriia</taxon>
        <taxon>Flavobacteriales</taxon>
        <taxon>Flavobacteriaceae</taxon>
        <taxon>Neptunitalea</taxon>
    </lineage>
</organism>
<evidence type="ECO:0000313" key="3">
    <source>
        <dbReference type="Proteomes" id="UP001143545"/>
    </source>
</evidence>
<reference evidence="2" key="1">
    <citation type="submission" date="2022-07" db="EMBL/GenBank/DDBJ databases">
        <title>Taxonomy of Novel Oxalotrophic and Methylotrophic Bacteria.</title>
        <authorList>
            <person name="Sahin N."/>
            <person name="Tani A."/>
        </authorList>
    </citation>
    <scope>NUCLEOTIDE SEQUENCE</scope>
    <source>
        <strain evidence="2">AM327</strain>
    </source>
</reference>
<comment type="caution">
    <text evidence="2">The sequence shown here is derived from an EMBL/GenBank/DDBJ whole genome shotgun (WGS) entry which is preliminary data.</text>
</comment>
<evidence type="ECO:0000256" key="1">
    <source>
        <dbReference type="SAM" id="SignalP"/>
    </source>
</evidence>
<dbReference type="InterPro" id="IPR050583">
    <property type="entry name" value="Mycobacterial_A85_antigen"/>
</dbReference>
<gene>
    <name evidence="2" type="ORF">NBRC110019_15410</name>
</gene>
<name>A0A9W6B4C7_9FLAO</name>
<keyword evidence="1" id="KW-0732">Signal</keyword>
<dbReference type="SUPFAM" id="SSF53474">
    <property type="entry name" value="alpha/beta-Hydrolases"/>
    <property type="match status" value="1"/>
</dbReference>
<dbReference type="Gene3D" id="1.25.40.10">
    <property type="entry name" value="Tetratricopeptide repeat domain"/>
    <property type="match status" value="1"/>
</dbReference>
<dbReference type="AlphaFoldDB" id="A0A9W6B4C7"/>
<dbReference type="Pfam" id="PF00756">
    <property type="entry name" value="Esterase"/>
    <property type="match status" value="1"/>
</dbReference>
<feature type="signal peptide" evidence="1">
    <location>
        <begin position="1"/>
        <end position="24"/>
    </location>
</feature>
<feature type="chain" id="PRO_5040837259" evidence="1">
    <location>
        <begin position="25"/>
        <end position="385"/>
    </location>
</feature>
<dbReference type="Proteomes" id="UP001143545">
    <property type="component" value="Unassembled WGS sequence"/>
</dbReference>
<accession>A0A9W6B4C7</accession>
<dbReference type="GO" id="GO:0016301">
    <property type="term" value="F:kinase activity"/>
    <property type="evidence" value="ECO:0007669"/>
    <property type="project" value="UniProtKB-KW"/>
</dbReference>
<protein>
    <submittedName>
        <fullName evidence="2">Histidine kinase</fullName>
    </submittedName>
</protein>
<dbReference type="InterPro" id="IPR029058">
    <property type="entry name" value="AB_hydrolase_fold"/>
</dbReference>